<name>A0A6N3DQR5_PARDI</name>
<protein>
    <submittedName>
        <fullName evidence="1">Uncharacterized protein</fullName>
    </submittedName>
</protein>
<proteinExistence type="predicted"/>
<sequence>MIGSQENSVFLHSQLNKSIKKITMLQNRMNILVNTLCRSTVCFERMSYVHTLGIGSFGKFKNTFQRTFYRQVGVH</sequence>
<gene>
    <name evidence="1" type="ORF">PDLFYP31_02167</name>
</gene>
<dbReference type="EMBL" id="CACRUW010000014">
    <property type="protein sequence ID" value="VYU30602.1"/>
    <property type="molecule type" value="Genomic_DNA"/>
</dbReference>
<organism evidence="1">
    <name type="scientific">Parabacteroides distasonis</name>
    <dbReference type="NCBI Taxonomy" id="823"/>
    <lineage>
        <taxon>Bacteria</taxon>
        <taxon>Pseudomonadati</taxon>
        <taxon>Bacteroidota</taxon>
        <taxon>Bacteroidia</taxon>
        <taxon>Bacteroidales</taxon>
        <taxon>Tannerellaceae</taxon>
        <taxon>Parabacteroides</taxon>
    </lineage>
</organism>
<dbReference type="AlphaFoldDB" id="A0A6N3DQR5"/>
<evidence type="ECO:0000313" key="1">
    <source>
        <dbReference type="EMBL" id="VYU30602.1"/>
    </source>
</evidence>
<reference evidence="1" key="1">
    <citation type="submission" date="2019-11" db="EMBL/GenBank/DDBJ databases">
        <authorList>
            <person name="Feng L."/>
        </authorList>
    </citation>
    <scope>NUCLEOTIDE SEQUENCE</scope>
    <source>
        <strain evidence="1">PdistasonisLFYP31</strain>
    </source>
</reference>
<accession>A0A6N3DQR5</accession>